<protein>
    <recommendedName>
        <fullName evidence="3">HK97 gp10 family phage protein</fullName>
    </recommendedName>
</protein>
<dbReference type="EMBL" id="PDFK01000010">
    <property type="protein sequence ID" value="PKU49953.1"/>
    <property type="molecule type" value="Genomic_DNA"/>
</dbReference>
<evidence type="ECO:0000313" key="1">
    <source>
        <dbReference type="EMBL" id="PKU49953.1"/>
    </source>
</evidence>
<sequence length="145" mass="16522">MEFNLDLSQLNQALARSPEAIGRALEIGLTDIKNDWRAEAVDVAPIDTGNLRRQIYTEIFSGGNEVGVEAGANSTRGPSVLTSQKTGRKKYNDKRFNYAYYIHESNGKAVTGEKKFLEKPARDNQEKWRQWLERELSAEFRRAGW</sequence>
<accession>A0A2I0UV98</accession>
<proteinExistence type="predicted"/>
<name>A0A2I0UV98_9BACI</name>
<dbReference type="Proteomes" id="UP000234956">
    <property type="component" value="Unassembled WGS sequence"/>
</dbReference>
<reference evidence="1 2" key="1">
    <citation type="submission" date="2017-10" db="EMBL/GenBank/DDBJ databases">
        <title>Draft genome of Lysinibacillus fusiformis strain Juneja, a laboratory-derived pathogen of Drosophila melanogaster.</title>
        <authorList>
            <person name="Smith B.R."/>
            <person name="Unckless R.L."/>
        </authorList>
    </citation>
    <scope>NUCLEOTIDE SEQUENCE [LARGE SCALE GENOMIC DNA]</scope>
    <source>
        <strain evidence="1 2">Juneja</strain>
    </source>
</reference>
<evidence type="ECO:0000313" key="2">
    <source>
        <dbReference type="Proteomes" id="UP000234956"/>
    </source>
</evidence>
<gene>
    <name evidence="1" type="ORF">CRI88_20420</name>
</gene>
<comment type="caution">
    <text evidence="1">The sequence shown here is derived from an EMBL/GenBank/DDBJ whole genome shotgun (WGS) entry which is preliminary data.</text>
</comment>
<organism evidence="1 2">
    <name type="scientific">Lysinibacillus fusiformis</name>
    <dbReference type="NCBI Taxonomy" id="28031"/>
    <lineage>
        <taxon>Bacteria</taxon>
        <taxon>Bacillati</taxon>
        <taxon>Bacillota</taxon>
        <taxon>Bacilli</taxon>
        <taxon>Bacillales</taxon>
        <taxon>Bacillaceae</taxon>
        <taxon>Lysinibacillus</taxon>
    </lineage>
</organism>
<dbReference type="AlphaFoldDB" id="A0A2I0UV98"/>
<evidence type="ECO:0008006" key="3">
    <source>
        <dbReference type="Google" id="ProtNLM"/>
    </source>
</evidence>
<dbReference type="RefSeq" id="WP_101966995.1">
    <property type="nucleotide sequence ID" value="NZ_PDFK01000010.1"/>
</dbReference>